<dbReference type="GO" id="GO:0000981">
    <property type="term" value="F:DNA-binding transcription factor activity, RNA polymerase II-specific"/>
    <property type="evidence" value="ECO:0007669"/>
    <property type="project" value="TreeGrafter"/>
</dbReference>
<keyword evidence="3" id="KW-0539">Nucleus</keyword>
<dbReference type="InterPro" id="IPR046328">
    <property type="entry name" value="ETS_fam"/>
</dbReference>
<comment type="caution">
    <text evidence="6">The sequence shown here is derived from an EMBL/GenBank/DDBJ whole genome shotgun (WGS) entry which is preliminary data.</text>
</comment>
<dbReference type="SMART" id="SM00413">
    <property type="entry name" value="ETS"/>
    <property type="match status" value="1"/>
</dbReference>
<feature type="compositionally biased region" description="Acidic residues" evidence="4">
    <location>
        <begin position="122"/>
        <end position="133"/>
    </location>
</feature>
<dbReference type="SUPFAM" id="SSF46785">
    <property type="entry name" value="Winged helix' DNA-binding domain"/>
    <property type="match status" value="1"/>
</dbReference>
<dbReference type="GO" id="GO:0043565">
    <property type="term" value="F:sequence-specific DNA binding"/>
    <property type="evidence" value="ECO:0007669"/>
    <property type="project" value="InterPro"/>
</dbReference>
<gene>
    <name evidence="6" type="ORF">LSH36_259g04034</name>
</gene>
<evidence type="ECO:0000313" key="7">
    <source>
        <dbReference type="Proteomes" id="UP001208570"/>
    </source>
</evidence>
<evidence type="ECO:0000256" key="2">
    <source>
        <dbReference type="ARBA" id="ARBA00023125"/>
    </source>
</evidence>
<dbReference type="InterPro" id="IPR036388">
    <property type="entry name" value="WH-like_DNA-bd_sf"/>
</dbReference>
<dbReference type="InterPro" id="IPR036390">
    <property type="entry name" value="WH_DNA-bd_sf"/>
</dbReference>
<dbReference type="Gene3D" id="1.10.10.10">
    <property type="entry name" value="Winged helix-like DNA-binding domain superfamily/Winged helix DNA-binding domain"/>
    <property type="match status" value="1"/>
</dbReference>
<protein>
    <recommendedName>
        <fullName evidence="5">ETS domain-containing protein</fullName>
    </recommendedName>
</protein>
<evidence type="ECO:0000313" key="6">
    <source>
        <dbReference type="EMBL" id="KAK2154731.1"/>
    </source>
</evidence>
<dbReference type="Proteomes" id="UP001208570">
    <property type="component" value="Unassembled WGS sequence"/>
</dbReference>
<feature type="domain" description="ETS" evidence="5">
    <location>
        <begin position="169"/>
        <end position="253"/>
    </location>
</feature>
<feature type="compositionally biased region" description="Acidic residues" evidence="4">
    <location>
        <begin position="105"/>
        <end position="114"/>
    </location>
</feature>
<evidence type="ECO:0000256" key="4">
    <source>
        <dbReference type="SAM" id="MobiDB-lite"/>
    </source>
</evidence>
<accession>A0AAD9JL41</accession>
<sequence>MWNTSGFVNNNNMRSGSITNSPYESIDTNSEVEDCSVLPRPIEEGPEESVTTEILVSGGYPDGERHPDFDQLKTRVMPIMKKFEQRSNEIKEHASPITDSAADGSDNDDDDDDGAPSMIEDVYSENDDCDDDDYKSSGRRRKCISRRVKTPHNGQDGQIHRRKSRRQTPQLWSFLLNSLCDSKLNPSVIEWVDKRKGIFKLNNNKKIAQLWGERTGKDPKRPMNYEKFSRAIRYYYKQYVIMSVSGRLTYQFGPNACGWKKKARTALIDNSK</sequence>
<dbReference type="PROSITE" id="PS50061">
    <property type="entry name" value="ETS_DOMAIN_3"/>
    <property type="match status" value="1"/>
</dbReference>
<name>A0AAD9JL41_9ANNE</name>
<dbReference type="PANTHER" id="PTHR11849">
    <property type="entry name" value="ETS"/>
    <property type="match status" value="1"/>
</dbReference>
<dbReference type="Pfam" id="PF00178">
    <property type="entry name" value="Ets"/>
    <property type="match status" value="1"/>
</dbReference>
<feature type="compositionally biased region" description="Basic residues" evidence="4">
    <location>
        <begin position="137"/>
        <end position="150"/>
    </location>
</feature>
<feature type="region of interest" description="Disordered" evidence="4">
    <location>
        <begin position="89"/>
        <end position="165"/>
    </location>
</feature>
<reference evidence="6" key="1">
    <citation type="journal article" date="2023" name="Mol. Biol. Evol.">
        <title>Third-Generation Sequencing Reveals the Adaptive Role of the Epigenome in Three Deep-Sea Polychaetes.</title>
        <authorList>
            <person name="Perez M."/>
            <person name="Aroh O."/>
            <person name="Sun Y."/>
            <person name="Lan Y."/>
            <person name="Juniper S.K."/>
            <person name="Young C.R."/>
            <person name="Angers B."/>
            <person name="Qian P.Y."/>
        </authorList>
    </citation>
    <scope>NUCLEOTIDE SEQUENCE</scope>
    <source>
        <strain evidence="6">P08H-3</strain>
    </source>
</reference>
<comment type="similarity">
    <text evidence="1 3">Belongs to the ETS family.</text>
</comment>
<keyword evidence="2 3" id="KW-0238">DNA-binding</keyword>
<feature type="compositionally biased region" description="Polar residues" evidence="4">
    <location>
        <begin position="1"/>
        <end position="29"/>
    </location>
</feature>
<proteinExistence type="inferred from homology"/>
<evidence type="ECO:0000256" key="3">
    <source>
        <dbReference type="RuleBase" id="RU004019"/>
    </source>
</evidence>
<dbReference type="InterPro" id="IPR000418">
    <property type="entry name" value="Ets_dom"/>
</dbReference>
<evidence type="ECO:0000256" key="1">
    <source>
        <dbReference type="ARBA" id="ARBA00005562"/>
    </source>
</evidence>
<evidence type="ECO:0000259" key="5">
    <source>
        <dbReference type="PROSITE" id="PS50061"/>
    </source>
</evidence>
<organism evidence="6 7">
    <name type="scientific">Paralvinella palmiformis</name>
    <dbReference type="NCBI Taxonomy" id="53620"/>
    <lineage>
        <taxon>Eukaryota</taxon>
        <taxon>Metazoa</taxon>
        <taxon>Spiralia</taxon>
        <taxon>Lophotrochozoa</taxon>
        <taxon>Annelida</taxon>
        <taxon>Polychaeta</taxon>
        <taxon>Sedentaria</taxon>
        <taxon>Canalipalpata</taxon>
        <taxon>Terebellida</taxon>
        <taxon>Terebelliformia</taxon>
        <taxon>Alvinellidae</taxon>
        <taxon>Paralvinella</taxon>
    </lineage>
</organism>
<dbReference type="GO" id="GO:0030154">
    <property type="term" value="P:cell differentiation"/>
    <property type="evidence" value="ECO:0007669"/>
    <property type="project" value="TreeGrafter"/>
</dbReference>
<comment type="subcellular location">
    <subcellularLocation>
        <location evidence="3">Nucleus</location>
    </subcellularLocation>
</comment>
<keyword evidence="7" id="KW-1185">Reference proteome</keyword>
<feature type="region of interest" description="Disordered" evidence="4">
    <location>
        <begin position="1"/>
        <end position="50"/>
    </location>
</feature>
<dbReference type="EMBL" id="JAODUP010000259">
    <property type="protein sequence ID" value="KAK2154731.1"/>
    <property type="molecule type" value="Genomic_DNA"/>
</dbReference>
<dbReference type="GO" id="GO:0005634">
    <property type="term" value="C:nucleus"/>
    <property type="evidence" value="ECO:0007669"/>
    <property type="project" value="UniProtKB-SubCell"/>
</dbReference>
<dbReference type="PRINTS" id="PR00454">
    <property type="entry name" value="ETSDOMAIN"/>
</dbReference>
<dbReference type="AlphaFoldDB" id="A0AAD9JL41"/>